<sequence length="473" mass="52278">MEKFLNAIRNMMNVPDLRKRIVFTLAMLAVYRLGAHITAPGINKERLEMLWGEVGMTLLGVLDLFSGGNFRTISIFALGVTPYITSSIILQLMTVVSPQLKKLQEEGEMGRQKINQYTRYLTVGLCALQTTFVARWLQINGVGDPGWGFMLSTILTLTTGTIFVMWLGEQITERGVGNGISLLIFVGIVIGLPRGVAQVLERVRSGDTLATLGVIVMVAVLVALIAFIVFIESARRKVPISYARRQIGRQVLGGQQTYLPIKINMGGVIPVIFAASVLAMPQTVLQFVPYDPNNPTSWASRIHSFFQQFHGGDPYYELLYMALIIFFTFFYITIIFNVEEVADNLRKHGGFIPGIRPGKSTAEYLNTIVTRLTTVGAIYLAFVAFVPQLMLNGFKVGRLPVIGQTLDAFFSTTPGLSWIPTGMGYQFYFGGTSLLILVGVAMDTAAQVEAQLIMRNYEGFMGPGGRPMRGRRP</sequence>
<feature type="transmembrane region" description="Helical" evidence="10">
    <location>
        <begin position="73"/>
        <end position="96"/>
    </location>
</feature>
<organism evidence="14 15">
    <name type="scientific">Pyrinomonas methylaliphatogenes</name>
    <dbReference type="NCBI Taxonomy" id="454194"/>
    <lineage>
        <taxon>Bacteria</taxon>
        <taxon>Pseudomonadati</taxon>
        <taxon>Acidobacteriota</taxon>
        <taxon>Blastocatellia</taxon>
        <taxon>Blastocatellales</taxon>
        <taxon>Pyrinomonadaceae</taxon>
        <taxon>Pyrinomonas</taxon>
    </lineage>
</organism>
<reference evidence="14 15" key="1">
    <citation type="submission" date="2013-12" db="EMBL/GenBank/DDBJ databases">
        <authorList>
            <person name="Stott M."/>
        </authorList>
    </citation>
    <scope>NUCLEOTIDE SEQUENCE [LARGE SCALE GENOMIC DNA]</scope>
    <source>
        <strain evidence="14 15">K22</strain>
    </source>
</reference>
<keyword evidence="10" id="KW-1003">Cell membrane</keyword>
<dbReference type="NCBIfam" id="TIGR00967">
    <property type="entry name" value="3a0501s007"/>
    <property type="match status" value="1"/>
</dbReference>
<accession>A0A0B6WZK5</accession>
<evidence type="ECO:0000256" key="8">
    <source>
        <dbReference type="ARBA" id="ARBA00023136"/>
    </source>
</evidence>
<evidence type="ECO:0000256" key="4">
    <source>
        <dbReference type="ARBA" id="ARBA00022692"/>
    </source>
</evidence>
<dbReference type="RefSeq" id="WP_041977049.1">
    <property type="nucleotide sequence ID" value="NZ_CBXV010000007.1"/>
</dbReference>
<evidence type="ECO:0000256" key="12">
    <source>
        <dbReference type="RuleBase" id="RU003484"/>
    </source>
</evidence>
<evidence type="ECO:0000256" key="9">
    <source>
        <dbReference type="ARBA" id="ARBA00039733"/>
    </source>
</evidence>
<dbReference type="PANTHER" id="PTHR10906">
    <property type="entry name" value="SECY/SEC61-ALPHA FAMILY MEMBER"/>
    <property type="match status" value="1"/>
</dbReference>
<evidence type="ECO:0000256" key="2">
    <source>
        <dbReference type="ARBA" id="ARBA00005751"/>
    </source>
</evidence>
<dbReference type="PROSITE" id="PS00755">
    <property type="entry name" value="SECY_1"/>
    <property type="match status" value="1"/>
</dbReference>
<feature type="transmembrane region" description="Helical" evidence="10">
    <location>
        <begin position="149"/>
        <end position="168"/>
    </location>
</feature>
<gene>
    <name evidence="10" type="primary">secY</name>
    <name evidence="14" type="ORF">PYK22_02144</name>
</gene>
<feature type="transmembrane region" description="Helical" evidence="10">
    <location>
        <begin position="318"/>
        <end position="338"/>
    </location>
</feature>
<dbReference type="Pfam" id="PF00344">
    <property type="entry name" value="SecY"/>
    <property type="match status" value="1"/>
</dbReference>
<reference evidence="14 15" key="2">
    <citation type="submission" date="2015-01" db="EMBL/GenBank/DDBJ databases">
        <title>Complete genome sequence of Pyrinomonas methylaliphatogenes type strain K22T.</title>
        <authorList>
            <person name="Lee K.C.Y."/>
            <person name="Power J.F."/>
            <person name="Dunfield P.F."/>
            <person name="Morgan X.C."/>
            <person name="Huttenhower C."/>
            <person name="Stott M.B."/>
        </authorList>
    </citation>
    <scope>NUCLEOTIDE SEQUENCE [LARGE SCALE GENOMIC DNA]</scope>
    <source>
        <strain evidence="14 15">K22</strain>
    </source>
</reference>
<dbReference type="PROSITE" id="PS00756">
    <property type="entry name" value="SECY_2"/>
    <property type="match status" value="1"/>
</dbReference>
<keyword evidence="8 10" id="KW-0472">Membrane</keyword>
<evidence type="ECO:0000256" key="5">
    <source>
        <dbReference type="ARBA" id="ARBA00022927"/>
    </source>
</evidence>
<dbReference type="GO" id="GO:0006605">
    <property type="term" value="P:protein targeting"/>
    <property type="evidence" value="ECO:0007669"/>
    <property type="project" value="UniProtKB-UniRule"/>
</dbReference>
<comment type="subunit">
    <text evidence="10">Component of the Sec protein translocase complex. Heterotrimer consisting of SecY, SecE and SecG subunits. The heterotrimers can form oligomers, although 1 heterotrimer is thought to be able to translocate proteins. Interacts with the ribosome. Interacts with SecDF, and other proteins may be involved. Interacts with SecA.</text>
</comment>
<dbReference type="PIRSF" id="PIRSF004557">
    <property type="entry name" value="SecY"/>
    <property type="match status" value="1"/>
</dbReference>
<keyword evidence="15" id="KW-1185">Reference proteome</keyword>
<dbReference type="PRINTS" id="PR00303">
    <property type="entry name" value="SECYTRNLCASE"/>
</dbReference>
<keyword evidence="6 10" id="KW-1133">Transmembrane helix</keyword>
<keyword evidence="5 10" id="KW-0653">Protein transport</keyword>
<feature type="transmembrane region" description="Helical" evidence="10">
    <location>
        <begin position="368"/>
        <end position="390"/>
    </location>
</feature>
<evidence type="ECO:0000256" key="7">
    <source>
        <dbReference type="ARBA" id="ARBA00023010"/>
    </source>
</evidence>
<dbReference type="InterPro" id="IPR002208">
    <property type="entry name" value="SecY/SEC61-alpha"/>
</dbReference>
<evidence type="ECO:0000313" key="15">
    <source>
        <dbReference type="Proteomes" id="UP000031518"/>
    </source>
</evidence>
<dbReference type="InterPro" id="IPR023201">
    <property type="entry name" value="SecY_dom_sf"/>
</dbReference>
<dbReference type="GO" id="GO:0043952">
    <property type="term" value="P:protein transport by the Sec complex"/>
    <property type="evidence" value="ECO:0007669"/>
    <property type="project" value="UniProtKB-UniRule"/>
</dbReference>
<feature type="transmembrane region" description="Helical" evidence="10">
    <location>
        <begin position="21"/>
        <end position="42"/>
    </location>
</feature>
<keyword evidence="3 10" id="KW-0813">Transport</keyword>
<dbReference type="STRING" id="454194.PYK22_02144"/>
<comment type="similarity">
    <text evidence="2 10 13">Belongs to the SecY/SEC61-alpha family.</text>
</comment>
<dbReference type="Gene3D" id="1.10.3370.10">
    <property type="entry name" value="SecY subunit domain"/>
    <property type="match status" value="1"/>
</dbReference>
<dbReference type="HAMAP" id="MF_01465">
    <property type="entry name" value="SecY"/>
    <property type="match status" value="1"/>
</dbReference>
<evidence type="ECO:0000256" key="11">
    <source>
        <dbReference type="RuleBase" id="RU000537"/>
    </source>
</evidence>
<keyword evidence="7 10" id="KW-0811">Translocation</keyword>
<dbReference type="EMBL" id="CBXV010000007">
    <property type="protein sequence ID" value="CDM66132.1"/>
    <property type="molecule type" value="Genomic_DNA"/>
</dbReference>
<dbReference type="FunFam" id="1.10.3370.10:FF:000001">
    <property type="entry name" value="Preprotein translocase subunit SecY"/>
    <property type="match status" value="1"/>
</dbReference>
<evidence type="ECO:0000256" key="3">
    <source>
        <dbReference type="ARBA" id="ARBA00022448"/>
    </source>
</evidence>
<dbReference type="AlphaFoldDB" id="A0A0B6WZK5"/>
<evidence type="ECO:0000256" key="1">
    <source>
        <dbReference type="ARBA" id="ARBA00004141"/>
    </source>
</evidence>
<feature type="transmembrane region" description="Helical" evidence="10">
    <location>
        <begin position="117"/>
        <end position="137"/>
    </location>
</feature>
<proteinExistence type="inferred from homology"/>
<comment type="function">
    <text evidence="10 11">The central subunit of the protein translocation channel SecYEG. Consists of two halves formed by TMs 1-5 and 6-10. These two domains form a lateral gate at the front which open onto the bilayer between TMs 2 and 7, and are clamped together by SecE at the back. The channel is closed by both a pore ring composed of hydrophobic SecY resides and a short helix (helix 2A) on the extracellular side of the membrane which forms a plug. The plug probably moves laterally to allow the channel to open. The ring and the pore may move independently.</text>
</comment>
<dbReference type="GO" id="GO:0065002">
    <property type="term" value="P:intracellular protein transmembrane transport"/>
    <property type="evidence" value="ECO:0007669"/>
    <property type="project" value="UniProtKB-UniRule"/>
</dbReference>
<evidence type="ECO:0000256" key="6">
    <source>
        <dbReference type="ARBA" id="ARBA00022989"/>
    </source>
</evidence>
<dbReference type="InterPro" id="IPR030659">
    <property type="entry name" value="SecY_CS"/>
</dbReference>
<keyword evidence="4 10" id="KW-0812">Transmembrane</keyword>
<dbReference type="OrthoDB" id="9809248at2"/>
<protein>
    <recommendedName>
        <fullName evidence="9 10">Protein translocase subunit SecY</fullName>
    </recommendedName>
</protein>
<evidence type="ECO:0000313" key="14">
    <source>
        <dbReference type="EMBL" id="CDM66132.1"/>
    </source>
</evidence>
<evidence type="ECO:0000256" key="13">
    <source>
        <dbReference type="RuleBase" id="RU004349"/>
    </source>
</evidence>
<dbReference type="Proteomes" id="UP000031518">
    <property type="component" value="Unassembled WGS sequence"/>
</dbReference>
<feature type="transmembrane region" description="Helical" evidence="10">
    <location>
        <begin position="180"/>
        <end position="197"/>
    </location>
</feature>
<comment type="subcellular location">
    <subcellularLocation>
        <location evidence="10">Cell membrane</location>
        <topology evidence="10">Multi-pass membrane protein</topology>
    </subcellularLocation>
    <subcellularLocation>
        <location evidence="1 12">Membrane</location>
        <topology evidence="1 12">Multi-pass membrane protein</topology>
    </subcellularLocation>
</comment>
<evidence type="ECO:0000256" key="10">
    <source>
        <dbReference type="HAMAP-Rule" id="MF_01465"/>
    </source>
</evidence>
<feature type="transmembrane region" description="Helical" evidence="10">
    <location>
        <begin position="209"/>
        <end position="231"/>
    </location>
</feature>
<feature type="transmembrane region" description="Helical" evidence="10">
    <location>
        <begin position="425"/>
        <end position="446"/>
    </location>
</feature>
<feature type="transmembrane region" description="Helical" evidence="10">
    <location>
        <begin position="268"/>
        <end position="288"/>
    </location>
</feature>
<dbReference type="SUPFAM" id="SSF103491">
    <property type="entry name" value="Preprotein translocase SecY subunit"/>
    <property type="match status" value="1"/>
</dbReference>
<dbReference type="InterPro" id="IPR026593">
    <property type="entry name" value="SecY"/>
</dbReference>
<dbReference type="GO" id="GO:0005886">
    <property type="term" value="C:plasma membrane"/>
    <property type="evidence" value="ECO:0007669"/>
    <property type="project" value="UniProtKB-SubCell"/>
</dbReference>
<name>A0A0B6WZK5_9BACT</name>